<comment type="domain">
    <text evidence="7">The PPIase activity resides only in the second parvulin domain. The N-terminal region and the C-terminal tail are necessary and sufficient for the chaperone activity of SurA. The PPIase activity is dispensable for SurA to function as a chaperone. The N-terminal region and the C-terminal tail are also required for porin recognition.</text>
</comment>
<feature type="chain" id="PRO_5008982030" description="Chaperone SurA" evidence="7">
    <location>
        <begin position="23"/>
        <end position="430"/>
    </location>
</feature>
<dbReference type="Pfam" id="PF00639">
    <property type="entry name" value="Rotamase"/>
    <property type="match status" value="2"/>
</dbReference>
<dbReference type="STRING" id="1179155.CF67_09010"/>
<evidence type="ECO:0000256" key="1">
    <source>
        <dbReference type="ARBA" id="ARBA00022729"/>
    </source>
</evidence>
<feature type="domain" description="PpiC" evidence="8">
    <location>
        <begin position="173"/>
        <end position="270"/>
    </location>
</feature>
<dbReference type="InterPro" id="IPR050280">
    <property type="entry name" value="OMP_Chaperone_SurA"/>
</dbReference>
<dbReference type="SUPFAM" id="SSF54534">
    <property type="entry name" value="FKBP-like"/>
    <property type="match status" value="2"/>
</dbReference>
<dbReference type="HAMAP" id="MF_01183">
    <property type="entry name" value="Chaperone_SurA"/>
    <property type="match status" value="1"/>
</dbReference>
<feature type="domain" description="PpiC" evidence="8">
    <location>
        <begin position="279"/>
        <end position="379"/>
    </location>
</feature>
<proteinExistence type="inferred from homology"/>
<keyword evidence="4 7" id="KW-0697">Rotamase</keyword>
<keyword evidence="5 7" id="KW-0143">Chaperone</keyword>
<reference evidence="9 10" key="1">
    <citation type="submission" date="2014-03" db="EMBL/GenBank/DDBJ databases">
        <title>Selection and divergence in the genomes of co-occurring obligate luminous symbionts with specific hosts.</title>
        <authorList>
            <person name="Hendry T.A."/>
            <person name="de Wet J.R."/>
            <person name="Dunlap P.V."/>
        </authorList>
    </citation>
    <scope>NUCLEOTIDE SEQUENCE [LARGE SCALE GENOMIC DNA]</scope>
    <source>
        <strain evidence="9 10">Ppalp.1</strain>
    </source>
</reference>
<dbReference type="AlphaFoldDB" id="A0A084CM14"/>
<evidence type="ECO:0000256" key="4">
    <source>
        <dbReference type="ARBA" id="ARBA00023110"/>
    </source>
</evidence>
<dbReference type="SUPFAM" id="SSF109998">
    <property type="entry name" value="Triger factor/SurA peptide-binding domain-like"/>
    <property type="match status" value="1"/>
</dbReference>
<dbReference type="InterPro" id="IPR015391">
    <property type="entry name" value="SurA_N"/>
</dbReference>
<gene>
    <name evidence="7 9" type="primary">surA</name>
    <name evidence="9" type="ORF">CF67_09010</name>
</gene>
<evidence type="ECO:0000256" key="7">
    <source>
        <dbReference type="HAMAP-Rule" id="MF_01183"/>
    </source>
</evidence>
<evidence type="ECO:0000313" key="10">
    <source>
        <dbReference type="Proteomes" id="UP000053784"/>
    </source>
</evidence>
<comment type="caution">
    <text evidence="9">The sequence shown here is derived from an EMBL/GenBank/DDBJ whole genome shotgun (WGS) entry which is preliminary data.</text>
</comment>
<keyword evidence="2 7" id="KW-0677">Repeat</keyword>
<evidence type="ECO:0000256" key="2">
    <source>
        <dbReference type="ARBA" id="ARBA00022737"/>
    </source>
</evidence>
<dbReference type="GO" id="GO:0030288">
    <property type="term" value="C:outer membrane-bounded periplasmic space"/>
    <property type="evidence" value="ECO:0007669"/>
    <property type="project" value="InterPro"/>
</dbReference>
<dbReference type="GO" id="GO:0042277">
    <property type="term" value="F:peptide binding"/>
    <property type="evidence" value="ECO:0007669"/>
    <property type="project" value="InterPro"/>
</dbReference>
<dbReference type="GO" id="GO:0051082">
    <property type="term" value="F:unfolded protein binding"/>
    <property type="evidence" value="ECO:0007669"/>
    <property type="project" value="UniProtKB-UniRule"/>
</dbReference>
<dbReference type="InterPro" id="IPR046357">
    <property type="entry name" value="PPIase_dom_sf"/>
</dbReference>
<name>A0A084CM14_9GAMM</name>
<comment type="catalytic activity">
    <reaction evidence="7">
        <text>[protein]-peptidylproline (omega=180) = [protein]-peptidylproline (omega=0)</text>
        <dbReference type="Rhea" id="RHEA:16237"/>
        <dbReference type="Rhea" id="RHEA-COMP:10747"/>
        <dbReference type="Rhea" id="RHEA-COMP:10748"/>
        <dbReference type="ChEBI" id="CHEBI:83833"/>
        <dbReference type="ChEBI" id="CHEBI:83834"/>
        <dbReference type="EC" id="5.2.1.8"/>
    </reaction>
</comment>
<dbReference type="Proteomes" id="UP000053784">
    <property type="component" value="Unassembled WGS sequence"/>
</dbReference>
<dbReference type="PROSITE" id="PS50198">
    <property type="entry name" value="PPIC_PPIASE_2"/>
    <property type="match status" value="2"/>
</dbReference>
<dbReference type="GO" id="GO:0003755">
    <property type="term" value="F:peptidyl-prolyl cis-trans isomerase activity"/>
    <property type="evidence" value="ECO:0007669"/>
    <property type="project" value="UniProtKB-UniRule"/>
</dbReference>
<dbReference type="InterPro" id="IPR027304">
    <property type="entry name" value="Trigger_fact/SurA_dom_sf"/>
</dbReference>
<dbReference type="PANTHER" id="PTHR47637">
    <property type="entry name" value="CHAPERONE SURA"/>
    <property type="match status" value="1"/>
</dbReference>
<evidence type="ECO:0000259" key="8">
    <source>
        <dbReference type="PROSITE" id="PS50198"/>
    </source>
</evidence>
<evidence type="ECO:0000313" key="9">
    <source>
        <dbReference type="EMBL" id="KEY90843.1"/>
    </source>
</evidence>
<comment type="subcellular location">
    <subcellularLocation>
        <location evidence="7">Periplasm</location>
    </subcellularLocation>
    <text evidence="7">Is capable of associating with the outer membrane.</text>
</comment>
<accession>A0A084CM14</accession>
<keyword evidence="6 7" id="KW-0413">Isomerase</keyword>
<protein>
    <recommendedName>
        <fullName evidence="7">Chaperone SurA</fullName>
    </recommendedName>
    <alternativeName>
        <fullName evidence="7">Peptidyl-prolyl cis-trans isomerase SurA</fullName>
        <shortName evidence="7">PPIase SurA</shortName>
        <ecNumber evidence="7">5.2.1.8</ecNumber>
    </alternativeName>
    <alternativeName>
        <fullName evidence="7">Rotamase SurA</fullName>
    </alternativeName>
</protein>
<feature type="signal peptide" evidence="7">
    <location>
        <begin position="1"/>
        <end position="22"/>
    </location>
</feature>
<dbReference type="EC" id="5.2.1.8" evidence="7"/>
<dbReference type="Gene3D" id="1.10.4030.10">
    <property type="entry name" value="Porin chaperone SurA, peptide-binding domain"/>
    <property type="match status" value="2"/>
</dbReference>
<evidence type="ECO:0000256" key="6">
    <source>
        <dbReference type="ARBA" id="ARBA00023235"/>
    </source>
</evidence>
<dbReference type="Pfam" id="PF09312">
    <property type="entry name" value="SurA_N"/>
    <property type="match status" value="1"/>
</dbReference>
<dbReference type="GO" id="GO:0043165">
    <property type="term" value="P:Gram-negative-bacterium-type cell outer membrane assembly"/>
    <property type="evidence" value="ECO:0007669"/>
    <property type="project" value="InterPro"/>
</dbReference>
<dbReference type="EMBL" id="JGVK01000033">
    <property type="protein sequence ID" value="KEY90843.1"/>
    <property type="molecule type" value="Genomic_DNA"/>
</dbReference>
<keyword evidence="1 7" id="KW-0732">Signal</keyword>
<sequence length="430" mass="49516" precursor="true">MKFLKCTLVSLVMIINTTPAIAQLIELDRILAVVNKEVVLQSDVNTILKMSNINRIKNVQTLSEKKLLKQKMLEKLIVDSIQEQEAKRIGIHVNDNHLNDTITKIAQENKQNIDEFVANVAKEKLSYKIFREQVRKAIAINIVRNTLVRRRIHISSIEINNLADILIQEVEDSVQYKISHIQFCFNNKQDKDEIKKQTKKLIKELKQGAHFRSAAYNCSSSSGILQNSQKWMRKKNMPSIFANQIELHNKGTIIGPFSSSVGLHILKIEDIKSRRTVMATEINARHILIKPSIILSDKNVQQKLNMFTRIIREDKATFAQIAEQYSQDLNSAAQGGELGYRISDSYVPEFKNQIEQLPIGQISKPFKTANGWHILEVLNRREVDYTHNALKDKAYRILFDRKFNEKAKAWIHEIRAGAFVKIIKDESHDN</sequence>
<dbReference type="GO" id="GO:0006457">
    <property type="term" value="P:protein folding"/>
    <property type="evidence" value="ECO:0007669"/>
    <property type="project" value="UniProtKB-UniRule"/>
</dbReference>
<comment type="function">
    <text evidence="7">Chaperone involved in the correct folding and assembly of outer membrane proteins. Recognizes specific patterns of aromatic residues and the orientation of their side chains, which are found more frequently in integral outer membrane proteins. May act in both early periplasmic and late outer membrane-associated steps of protein maturation.</text>
</comment>
<dbReference type="RefSeq" id="WP_034415102.1">
    <property type="nucleotide sequence ID" value="NZ_JGVK01000033.1"/>
</dbReference>
<dbReference type="InterPro" id="IPR023034">
    <property type="entry name" value="PPIase_SurA"/>
</dbReference>
<dbReference type="GO" id="GO:0050821">
    <property type="term" value="P:protein stabilization"/>
    <property type="evidence" value="ECO:0007669"/>
    <property type="project" value="InterPro"/>
</dbReference>
<dbReference type="PANTHER" id="PTHR47637:SF1">
    <property type="entry name" value="CHAPERONE SURA"/>
    <property type="match status" value="1"/>
</dbReference>
<evidence type="ECO:0000256" key="3">
    <source>
        <dbReference type="ARBA" id="ARBA00022764"/>
    </source>
</evidence>
<dbReference type="Gene3D" id="3.10.50.40">
    <property type="match status" value="2"/>
</dbReference>
<dbReference type="eggNOG" id="COG0760">
    <property type="taxonomic scope" value="Bacteria"/>
</dbReference>
<dbReference type="InterPro" id="IPR000297">
    <property type="entry name" value="PPIase_PpiC"/>
</dbReference>
<dbReference type="OrthoDB" id="14196at2"/>
<keyword evidence="10" id="KW-1185">Reference proteome</keyword>
<evidence type="ECO:0000256" key="5">
    <source>
        <dbReference type="ARBA" id="ARBA00023186"/>
    </source>
</evidence>
<organism evidence="9 10">
    <name type="scientific">Candidatus Photodesmus blepharonis</name>
    <dbReference type="NCBI Taxonomy" id="1179155"/>
    <lineage>
        <taxon>Bacteria</taxon>
        <taxon>Pseudomonadati</taxon>
        <taxon>Pseudomonadota</taxon>
        <taxon>Gammaproteobacteria</taxon>
        <taxon>Vibrionales</taxon>
        <taxon>Vibrionaceae</taxon>
        <taxon>Candidatus Photodesmus</taxon>
    </lineage>
</organism>
<keyword evidence="3 7" id="KW-0574">Periplasm</keyword>